<dbReference type="EMBL" id="JBHSXX010000001">
    <property type="protein sequence ID" value="MFC6867941.1"/>
    <property type="molecule type" value="Genomic_DNA"/>
</dbReference>
<comment type="caution">
    <text evidence="6">The sequence shown here is derived from an EMBL/GenBank/DDBJ whole genome shotgun (WGS) entry which is preliminary data.</text>
</comment>
<proteinExistence type="predicted"/>
<evidence type="ECO:0000313" key="6">
    <source>
        <dbReference type="EMBL" id="MFC6867941.1"/>
    </source>
</evidence>
<dbReference type="InterPro" id="IPR035437">
    <property type="entry name" value="SNase_OB-fold_sf"/>
</dbReference>
<dbReference type="RefSeq" id="WP_345396145.1">
    <property type="nucleotide sequence ID" value="NZ_BAABLA010000025.1"/>
</dbReference>
<feature type="region of interest" description="Disordered" evidence="4">
    <location>
        <begin position="58"/>
        <end position="104"/>
    </location>
</feature>
<feature type="compositionally biased region" description="Basic and acidic residues" evidence="4">
    <location>
        <begin position="286"/>
        <end position="309"/>
    </location>
</feature>
<sequence>MVVVFGLFLLGTVLVVIMAFVKDSPVRQWYASRPHPGRAIGLSVVAWVLVAAVLSPETSDETSGTPTASTSTPSETTTPTTTSEVEKNTRPAGAPANVPSDVQEAKVRRIVDGDTLKLAATNGRGPLPSSAQVDVQLLEIDTPETKHPSKPVQCYGPKATSHLKNLVPPGSTVWVQRDEELRDQHGRHLLYLWNDNGVFVNLKMVASGHAKAVLHQPNDLHWKQISEAGRKAKSRDAGLWGACSHFGARKYTPKPEPKPQPEPEPQPQPAPEPQPAPGVVSYPYPPDKDCGEIPERNFRVQEGDPHGFDADGDGIGCES</sequence>
<dbReference type="Gene3D" id="2.40.50.90">
    <property type="match status" value="1"/>
</dbReference>
<accession>A0ABW2BY08</accession>
<dbReference type="PROSITE" id="PS50830">
    <property type="entry name" value="TNASE_3"/>
    <property type="match status" value="1"/>
</dbReference>
<keyword evidence="2" id="KW-0255">Endonuclease</keyword>
<evidence type="ECO:0000259" key="5">
    <source>
        <dbReference type="PROSITE" id="PS50830"/>
    </source>
</evidence>
<name>A0ABW2BY08_9PSEU</name>
<feature type="compositionally biased region" description="Low complexity" evidence="4">
    <location>
        <begin position="58"/>
        <end position="83"/>
    </location>
</feature>
<evidence type="ECO:0000256" key="2">
    <source>
        <dbReference type="ARBA" id="ARBA00022759"/>
    </source>
</evidence>
<evidence type="ECO:0000256" key="3">
    <source>
        <dbReference type="ARBA" id="ARBA00022801"/>
    </source>
</evidence>
<dbReference type="SMART" id="SM00318">
    <property type="entry name" value="SNc"/>
    <property type="match status" value="1"/>
</dbReference>
<keyword evidence="1" id="KW-0540">Nuclease</keyword>
<feature type="region of interest" description="Disordered" evidence="4">
    <location>
        <begin position="247"/>
        <end position="319"/>
    </location>
</feature>
<keyword evidence="7" id="KW-1185">Reference proteome</keyword>
<dbReference type="InterPro" id="IPR016071">
    <property type="entry name" value="Staphylococal_nuclease_OB-fold"/>
</dbReference>
<keyword evidence="3" id="KW-0378">Hydrolase</keyword>
<protein>
    <submittedName>
        <fullName evidence="6">Thermonuclease family protein</fullName>
    </submittedName>
</protein>
<dbReference type="Proteomes" id="UP001596337">
    <property type="component" value="Unassembled WGS sequence"/>
</dbReference>
<evidence type="ECO:0000256" key="1">
    <source>
        <dbReference type="ARBA" id="ARBA00022722"/>
    </source>
</evidence>
<dbReference type="SUPFAM" id="SSF50199">
    <property type="entry name" value="Staphylococcal nuclease"/>
    <property type="match status" value="1"/>
</dbReference>
<evidence type="ECO:0000256" key="4">
    <source>
        <dbReference type="SAM" id="MobiDB-lite"/>
    </source>
</evidence>
<dbReference type="PANTHER" id="PTHR12302:SF3">
    <property type="entry name" value="SERINE_THREONINE-PROTEIN KINASE 31"/>
    <property type="match status" value="1"/>
</dbReference>
<dbReference type="Pfam" id="PF00565">
    <property type="entry name" value="SNase"/>
    <property type="match status" value="1"/>
</dbReference>
<evidence type="ECO:0000313" key="7">
    <source>
        <dbReference type="Proteomes" id="UP001596337"/>
    </source>
</evidence>
<feature type="domain" description="TNase-like" evidence="5">
    <location>
        <begin position="101"/>
        <end position="242"/>
    </location>
</feature>
<organism evidence="6 7">
    <name type="scientific">Haloechinothrix salitolerans</name>
    <dbReference type="NCBI Taxonomy" id="926830"/>
    <lineage>
        <taxon>Bacteria</taxon>
        <taxon>Bacillati</taxon>
        <taxon>Actinomycetota</taxon>
        <taxon>Actinomycetes</taxon>
        <taxon>Pseudonocardiales</taxon>
        <taxon>Pseudonocardiaceae</taxon>
        <taxon>Haloechinothrix</taxon>
    </lineage>
</organism>
<dbReference type="PANTHER" id="PTHR12302">
    <property type="entry name" value="EBNA2 BINDING PROTEIN P100"/>
    <property type="match status" value="1"/>
</dbReference>
<feature type="compositionally biased region" description="Pro residues" evidence="4">
    <location>
        <begin position="262"/>
        <end position="276"/>
    </location>
</feature>
<reference evidence="7" key="1">
    <citation type="journal article" date="2019" name="Int. J. Syst. Evol. Microbiol.">
        <title>The Global Catalogue of Microorganisms (GCM) 10K type strain sequencing project: providing services to taxonomists for standard genome sequencing and annotation.</title>
        <authorList>
            <consortium name="The Broad Institute Genomics Platform"/>
            <consortium name="The Broad Institute Genome Sequencing Center for Infectious Disease"/>
            <person name="Wu L."/>
            <person name="Ma J."/>
        </authorList>
    </citation>
    <scope>NUCLEOTIDE SEQUENCE [LARGE SCALE GENOMIC DNA]</scope>
    <source>
        <strain evidence="7">KCTC 32255</strain>
    </source>
</reference>
<gene>
    <name evidence="6" type="ORF">ACFQGD_12355</name>
</gene>